<dbReference type="CDD" id="cd02440">
    <property type="entry name" value="AdoMet_MTases"/>
    <property type="match status" value="1"/>
</dbReference>
<evidence type="ECO:0000313" key="2">
    <source>
        <dbReference type="EMBL" id="NME72606.1"/>
    </source>
</evidence>
<comment type="caution">
    <text evidence="2">The sequence shown here is derived from an EMBL/GenBank/DDBJ whole genome shotgun (WGS) entry which is preliminary data.</text>
</comment>
<dbReference type="InterPro" id="IPR013216">
    <property type="entry name" value="Methyltransf_11"/>
</dbReference>
<feature type="domain" description="Methyltransferase type 11" evidence="1">
    <location>
        <begin position="55"/>
        <end position="150"/>
    </location>
</feature>
<dbReference type="RefSeq" id="WP_169660792.1">
    <property type="nucleotide sequence ID" value="NZ_JABANE010000181.1"/>
</dbReference>
<keyword evidence="2" id="KW-0808">Transferase</keyword>
<reference evidence="2 3" key="1">
    <citation type="submission" date="2020-04" db="EMBL/GenBank/DDBJ databases">
        <title>Flammeovirga sp. SR4, a novel species isolated from seawater.</title>
        <authorList>
            <person name="Wang X."/>
        </authorList>
    </citation>
    <scope>NUCLEOTIDE SEQUENCE [LARGE SCALE GENOMIC DNA]</scope>
    <source>
        <strain evidence="2 3">ATCC 23126</strain>
    </source>
</reference>
<gene>
    <name evidence="2" type="ORF">HHU12_31895</name>
</gene>
<proteinExistence type="predicted"/>
<organism evidence="2 3">
    <name type="scientific">Flammeovirga aprica JL-4</name>
    <dbReference type="NCBI Taxonomy" id="694437"/>
    <lineage>
        <taxon>Bacteria</taxon>
        <taxon>Pseudomonadati</taxon>
        <taxon>Bacteroidota</taxon>
        <taxon>Cytophagia</taxon>
        <taxon>Cytophagales</taxon>
        <taxon>Flammeovirgaceae</taxon>
        <taxon>Flammeovirga</taxon>
    </lineage>
</organism>
<dbReference type="Pfam" id="PF08241">
    <property type="entry name" value="Methyltransf_11"/>
    <property type="match status" value="1"/>
</dbReference>
<dbReference type="AlphaFoldDB" id="A0A7X9S1J6"/>
<dbReference type="Proteomes" id="UP000576082">
    <property type="component" value="Unassembled WGS sequence"/>
</dbReference>
<evidence type="ECO:0000259" key="1">
    <source>
        <dbReference type="Pfam" id="PF08241"/>
    </source>
</evidence>
<dbReference type="InterPro" id="IPR029063">
    <property type="entry name" value="SAM-dependent_MTases_sf"/>
</dbReference>
<dbReference type="GO" id="GO:0032259">
    <property type="term" value="P:methylation"/>
    <property type="evidence" value="ECO:0007669"/>
    <property type="project" value="UniProtKB-KW"/>
</dbReference>
<keyword evidence="3" id="KW-1185">Reference proteome</keyword>
<dbReference type="EMBL" id="JABANE010000181">
    <property type="protein sequence ID" value="NME72606.1"/>
    <property type="molecule type" value="Genomic_DNA"/>
</dbReference>
<evidence type="ECO:0000313" key="3">
    <source>
        <dbReference type="Proteomes" id="UP000576082"/>
    </source>
</evidence>
<accession>A0A7X9S1J6</accession>
<dbReference type="SUPFAM" id="SSF53335">
    <property type="entry name" value="S-adenosyl-L-methionine-dependent methyltransferases"/>
    <property type="match status" value="1"/>
</dbReference>
<dbReference type="Gene3D" id="3.40.50.150">
    <property type="entry name" value="Vaccinia Virus protein VP39"/>
    <property type="match status" value="1"/>
</dbReference>
<sequence>MQNLTEEELQELEKQLSCPDGDNGINVGNLMNESNINMTLSGIDAMPLQKQDKVLELGHGNCGHLYQILDKAEEVDYTGLEISETMWKYCKENYTDTTATFLLYEGQKIPFDENTFDFVLSVNNVYFWSKPLLFIKEIEKVLKIGGSCVISFAQKNFMEKLPFVRDKFKLYDDQAIRDLVADTNLQIESIQSFNDVVKSKLGDNVDRAYGVAVLKKLGQ</sequence>
<protein>
    <submittedName>
        <fullName evidence="2">Class I SAM-dependent methyltransferase</fullName>
    </submittedName>
</protein>
<keyword evidence="2" id="KW-0489">Methyltransferase</keyword>
<name>A0A7X9S1J6_9BACT</name>
<dbReference type="GO" id="GO:0008757">
    <property type="term" value="F:S-adenosylmethionine-dependent methyltransferase activity"/>
    <property type="evidence" value="ECO:0007669"/>
    <property type="project" value="InterPro"/>
</dbReference>